<dbReference type="EC" id="1.1.1.133" evidence="3 6"/>
<gene>
    <name evidence="8" type="ordered locus">Hoch_0110</name>
</gene>
<dbReference type="SUPFAM" id="SSF51735">
    <property type="entry name" value="NAD(P)-binding Rossmann-fold domains"/>
    <property type="match status" value="1"/>
</dbReference>
<dbReference type="GO" id="GO:0048270">
    <property type="term" value="F:methionine adenosyltransferase regulator activity"/>
    <property type="evidence" value="ECO:0007669"/>
    <property type="project" value="TreeGrafter"/>
</dbReference>
<dbReference type="GO" id="GO:0048269">
    <property type="term" value="C:methionine adenosyltransferase complex"/>
    <property type="evidence" value="ECO:0007669"/>
    <property type="project" value="TreeGrafter"/>
</dbReference>
<reference evidence="8 9" key="1">
    <citation type="journal article" date="2010" name="Stand. Genomic Sci.">
        <title>Complete genome sequence of Haliangium ochraceum type strain (SMP-2).</title>
        <authorList>
            <consortium name="US DOE Joint Genome Institute (JGI-PGF)"/>
            <person name="Ivanova N."/>
            <person name="Daum C."/>
            <person name="Lang E."/>
            <person name="Abt B."/>
            <person name="Kopitz M."/>
            <person name="Saunders E."/>
            <person name="Lapidus A."/>
            <person name="Lucas S."/>
            <person name="Glavina Del Rio T."/>
            <person name="Nolan M."/>
            <person name="Tice H."/>
            <person name="Copeland A."/>
            <person name="Cheng J.F."/>
            <person name="Chen F."/>
            <person name="Bruce D."/>
            <person name="Goodwin L."/>
            <person name="Pitluck S."/>
            <person name="Mavromatis K."/>
            <person name="Pati A."/>
            <person name="Mikhailova N."/>
            <person name="Chen A."/>
            <person name="Palaniappan K."/>
            <person name="Land M."/>
            <person name="Hauser L."/>
            <person name="Chang Y.J."/>
            <person name="Jeffries C.D."/>
            <person name="Detter J.C."/>
            <person name="Brettin T."/>
            <person name="Rohde M."/>
            <person name="Goker M."/>
            <person name="Bristow J."/>
            <person name="Markowitz V."/>
            <person name="Eisen J.A."/>
            <person name="Hugenholtz P."/>
            <person name="Kyrpides N.C."/>
            <person name="Klenk H.P."/>
        </authorList>
    </citation>
    <scope>NUCLEOTIDE SEQUENCE [LARGE SCALE GENOMIC DNA]</scope>
    <source>
        <strain evidence="9">DSM 14365 / CIP 107738 / JCM 11303 / AJ 13395 / SMP-2</strain>
    </source>
</reference>
<evidence type="ECO:0000256" key="6">
    <source>
        <dbReference type="RuleBase" id="RU364082"/>
    </source>
</evidence>
<comment type="function">
    <text evidence="6">Catalyzes the reduction of dTDP-6-deoxy-L-lyxo-4-hexulose to yield dTDP-L-rhamnose.</text>
</comment>
<keyword evidence="6" id="KW-0560">Oxidoreductase</keyword>
<sequence length="281" mass="31138">MLFGASSIVGWSFVRALPEVQAFCNRHTRLPAGRPWGRVNLQDRDRVAALFAREQPDMVLHCAGVCDVAKCEESPDFAHLVNVLSMDILLDHLPAHTRVIYLSSDHVFSGDSGPYTESTPPDPLSVYGRTRVQAERILLDRRPDSLIIRGGLWIGPSYNGRLGHLDWLRYRHARGLPMTVITDEHRSAVWADDAVARVMALAEAGVSGTRHLSATRVVTRPLLATYLNRRFAIGARFTTRSRAQLARPHLGRMDLRTEFEGPLAAPLASVIPDGAPELLAQ</sequence>
<proteinExistence type="inferred from homology"/>
<keyword evidence="9" id="KW-1185">Reference proteome</keyword>
<dbReference type="PANTHER" id="PTHR10491:SF4">
    <property type="entry name" value="METHIONINE ADENOSYLTRANSFERASE 2 SUBUNIT BETA"/>
    <property type="match status" value="1"/>
</dbReference>
<evidence type="ECO:0000256" key="3">
    <source>
        <dbReference type="ARBA" id="ARBA00012929"/>
    </source>
</evidence>
<dbReference type="eggNOG" id="COG1091">
    <property type="taxonomic scope" value="Bacteria"/>
</dbReference>
<dbReference type="RefSeq" id="WP_012825378.1">
    <property type="nucleotide sequence ID" value="NC_013440.1"/>
</dbReference>
<evidence type="ECO:0000256" key="1">
    <source>
        <dbReference type="ARBA" id="ARBA00004781"/>
    </source>
</evidence>
<dbReference type="GO" id="GO:0006556">
    <property type="term" value="P:S-adenosylmethionine biosynthetic process"/>
    <property type="evidence" value="ECO:0007669"/>
    <property type="project" value="TreeGrafter"/>
</dbReference>
<evidence type="ECO:0000313" key="8">
    <source>
        <dbReference type="EMBL" id="ACY12751.1"/>
    </source>
</evidence>
<keyword evidence="6" id="KW-0521">NADP</keyword>
<comment type="similarity">
    <text evidence="2 6">Belongs to the dTDP-4-dehydrorhamnose reductase family.</text>
</comment>
<dbReference type="PANTHER" id="PTHR10491">
    <property type="entry name" value="DTDP-4-DEHYDRORHAMNOSE REDUCTASE"/>
    <property type="match status" value="1"/>
</dbReference>
<accession>D0LGK5</accession>
<comment type="pathway">
    <text evidence="1 6">Carbohydrate biosynthesis; dTDP-L-rhamnose biosynthesis.</text>
</comment>
<dbReference type="KEGG" id="hoh:Hoch_0110"/>
<evidence type="ECO:0000259" key="7">
    <source>
        <dbReference type="Pfam" id="PF04321"/>
    </source>
</evidence>
<evidence type="ECO:0000256" key="2">
    <source>
        <dbReference type="ARBA" id="ARBA00010944"/>
    </source>
</evidence>
<dbReference type="Pfam" id="PF04321">
    <property type="entry name" value="RmlD_sub_bind"/>
    <property type="match status" value="1"/>
</dbReference>
<dbReference type="STRING" id="502025.Hoch_0110"/>
<evidence type="ECO:0000313" key="9">
    <source>
        <dbReference type="Proteomes" id="UP000001880"/>
    </source>
</evidence>
<dbReference type="HOGENOM" id="CLU_989611_0_0_7"/>
<dbReference type="InterPro" id="IPR029903">
    <property type="entry name" value="RmlD-like-bd"/>
</dbReference>
<feature type="domain" description="RmlD-like substrate binding" evidence="7">
    <location>
        <begin position="1"/>
        <end position="231"/>
    </location>
</feature>
<dbReference type="InterPro" id="IPR005913">
    <property type="entry name" value="dTDP_dehydrorham_reduct"/>
</dbReference>
<comment type="catalytic activity">
    <reaction evidence="5">
        <text>dTDP-beta-L-rhamnose + NADP(+) = dTDP-4-dehydro-beta-L-rhamnose + NADPH + H(+)</text>
        <dbReference type="Rhea" id="RHEA:21796"/>
        <dbReference type="ChEBI" id="CHEBI:15378"/>
        <dbReference type="ChEBI" id="CHEBI:57510"/>
        <dbReference type="ChEBI" id="CHEBI:57783"/>
        <dbReference type="ChEBI" id="CHEBI:58349"/>
        <dbReference type="ChEBI" id="CHEBI:62830"/>
        <dbReference type="EC" id="1.1.1.133"/>
    </reaction>
</comment>
<dbReference type="GO" id="GO:0008831">
    <property type="term" value="F:dTDP-4-dehydrorhamnose reductase activity"/>
    <property type="evidence" value="ECO:0007669"/>
    <property type="project" value="UniProtKB-EC"/>
</dbReference>
<name>D0LGK5_HALO1</name>
<dbReference type="Gene3D" id="3.40.50.720">
    <property type="entry name" value="NAD(P)-binding Rossmann-like Domain"/>
    <property type="match status" value="1"/>
</dbReference>
<protein>
    <recommendedName>
        <fullName evidence="4 6">dTDP-4-dehydrorhamnose reductase</fullName>
        <ecNumber evidence="3 6">1.1.1.133</ecNumber>
    </recommendedName>
</protein>
<evidence type="ECO:0000256" key="5">
    <source>
        <dbReference type="ARBA" id="ARBA00048200"/>
    </source>
</evidence>
<dbReference type="InterPro" id="IPR036291">
    <property type="entry name" value="NAD(P)-bd_dom_sf"/>
</dbReference>
<dbReference type="EMBL" id="CP001804">
    <property type="protein sequence ID" value="ACY12751.1"/>
    <property type="molecule type" value="Genomic_DNA"/>
</dbReference>
<evidence type="ECO:0000256" key="4">
    <source>
        <dbReference type="ARBA" id="ARBA00017099"/>
    </source>
</evidence>
<dbReference type="AlphaFoldDB" id="D0LGK5"/>
<organism evidence="8 9">
    <name type="scientific">Haliangium ochraceum (strain DSM 14365 / JCM 11303 / SMP-2)</name>
    <dbReference type="NCBI Taxonomy" id="502025"/>
    <lineage>
        <taxon>Bacteria</taxon>
        <taxon>Pseudomonadati</taxon>
        <taxon>Myxococcota</taxon>
        <taxon>Polyangia</taxon>
        <taxon>Haliangiales</taxon>
        <taxon>Kofleriaceae</taxon>
        <taxon>Haliangium</taxon>
    </lineage>
</organism>
<dbReference type="Proteomes" id="UP000001880">
    <property type="component" value="Chromosome"/>
</dbReference>